<evidence type="ECO:0000256" key="1">
    <source>
        <dbReference type="SAM" id="Phobius"/>
    </source>
</evidence>
<name>A0ABW6FW82_9PSEU</name>
<dbReference type="Proteomes" id="UP001598673">
    <property type="component" value="Unassembled WGS sequence"/>
</dbReference>
<comment type="caution">
    <text evidence="2">The sequence shown here is derived from an EMBL/GenBank/DDBJ whole genome shotgun (WGS) entry which is preliminary data.</text>
</comment>
<keyword evidence="3" id="KW-1185">Reference proteome</keyword>
<keyword evidence="1" id="KW-1133">Transmembrane helix</keyword>
<accession>A0ABW6FW82</accession>
<evidence type="ECO:0000313" key="2">
    <source>
        <dbReference type="EMBL" id="MFD6791889.1"/>
    </source>
</evidence>
<feature type="transmembrane region" description="Helical" evidence="1">
    <location>
        <begin position="111"/>
        <end position="130"/>
    </location>
</feature>
<feature type="transmembrane region" description="Helical" evidence="1">
    <location>
        <begin position="53"/>
        <end position="72"/>
    </location>
</feature>
<sequence>MPVPFSVRPEWQAEHERRWTRASTTLTAAVMVSQAVVVATTIVVLVLSQWWTVGISAFVVAPITAYLLWFVLSEHSRTHTTHWVSQVAGLGAVQLCGVAFAAVIATFQRNAWAWPFVGLAALAIGAAVVATGHAHRTLYGEPAGRATPRPTTPAGPDPVTLAATAPGLLIEHRMKSHGTLGDCRVSMDGHALRWQLRLSRSMIKVTMGSGQIPLTHITGVRIAQVEKGAGTRLNNFPVLPGPVVAVATPQGEVCFAAVDPQLLAAQLQSRLHALGLPVWPR</sequence>
<evidence type="ECO:0000313" key="3">
    <source>
        <dbReference type="Proteomes" id="UP001598673"/>
    </source>
</evidence>
<protein>
    <recommendedName>
        <fullName evidence="4">PH domain-containing protein</fullName>
    </recommendedName>
</protein>
<evidence type="ECO:0008006" key="4">
    <source>
        <dbReference type="Google" id="ProtNLM"/>
    </source>
</evidence>
<dbReference type="RefSeq" id="WP_258936479.1">
    <property type="nucleotide sequence ID" value="NZ_JANBBF010000009.1"/>
</dbReference>
<proteinExistence type="predicted"/>
<dbReference type="EMBL" id="JBHXCV010000001">
    <property type="protein sequence ID" value="MFD6791889.1"/>
    <property type="molecule type" value="Genomic_DNA"/>
</dbReference>
<keyword evidence="1" id="KW-0812">Transmembrane</keyword>
<reference evidence="2 3" key="1">
    <citation type="submission" date="2024-09" db="EMBL/GenBank/DDBJ databases">
        <title>The Natural Products Discovery Center: Release of the First 8490 Sequenced Strains for Exploring Actinobacteria Biosynthetic Diversity.</title>
        <authorList>
            <person name="Kalkreuter E."/>
            <person name="Kautsar S.A."/>
            <person name="Yang D."/>
            <person name="Bader C.D."/>
            <person name="Teijaro C.N."/>
            <person name="Fluegel L."/>
            <person name="Davis C.M."/>
            <person name="Simpson J.R."/>
            <person name="Lauterbach L."/>
            <person name="Steele A.D."/>
            <person name="Gui C."/>
            <person name="Meng S."/>
            <person name="Li G."/>
            <person name="Viehrig K."/>
            <person name="Ye F."/>
            <person name="Su P."/>
            <person name="Kiefer A.F."/>
            <person name="Nichols A."/>
            <person name="Cepeda A.J."/>
            <person name="Yan W."/>
            <person name="Fan B."/>
            <person name="Jiang Y."/>
            <person name="Adhikari A."/>
            <person name="Zheng C.-J."/>
            <person name="Schuster L."/>
            <person name="Cowan T.M."/>
            <person name="Smanski M.J."/>
            <person name="Chevrette M.G."/>
            <person name="De Carvalho L.P.S."/>
            <person name="Shen B."/>
        </authorList>
    </citation>
    <scope>NUCLEOTIDE SEQUENCE [LARGE SCALE GENOMIC DNA]</scope>
    <source>
        <strain evidence="2 3">NPDC060353</strain>
    </source>
</reference>
<feature type="transmembrane region" description="Helical" evidence="1">
    <location>
        <begin position="26"/>
        <end position="47"/>
    </location>
</feature>
<gene>
    <name evidence="2" type="ORF">ACFWGY_00960</name>
</gene>
<keyword evidence="1" id="KW-0472">Membrane</keyword>
<feature type="transmembrane region" description="Helical" evidence="1">
    <location>
        <begin position="84"/>
        <end position="105"/>
    </location>
</feature>
<organism evidence="2 3">
    <name type="scientific">Prauserella salsuginis</name>
    <dbReference type="NCBI Taxonomy" id="387889"/>
    <lineage>
        <taxon>Bacteria</taxon>
        <taxon>Bacillati</taxon>
        <taxon>Actinomycetota</taxon>
        <taxon>Actinomycetes</taxon>
        <taxon>Pseudonocardiales</taxon>
        <taxon>Pseudonocardiaceae</taxon>
        <taxon>Prauserella</taxon>
        <taxon>Prauserella salsuginis group</taxon>
    </lineage>
</organism>